<accession>A0A0G1B655</accession>
<dbReference type="EMBL" id="LCCZ01000051">
    <property type="protein sequence ID" value="KKS41826.1"/>
    <property type="molecule type" value="Genomic_DNA"/>
</dbReference>
<evidence type="ECO:0000313" key="14">
    <source>
        <dbReference type="Proteomes" id="UP000034875"/>
    </source>
</evidence>
<sequence>MCRLYYMEKVILVDENDNETGIEEKIKAHKDGKLHRAFSIFVFNSKGELLLQKRAKEKYHSGGLWSNTCCGHPRPDESLETAVHRRLKEEMGFDCSLTHLDSTCFIYKTKINDLFENEYDHIFIGKSDQDPLPNSKEVDEYKWINQKELEEDILANPDKYTYWFIASLKNVLKSIK</sequence>
<feature type="active site" evidence="11">
    <location>
        <position position="70"/>
    </location>
</feature>
<keyword evidence="8" id="KW-0414">Isoprene biosynthesis</keyword>
<evidence type="ECO:0000256" key="6">
    <source>
        <dbReference type="ARBA" id="ARBA00022842"/>
    </source>
</evidence>
<gene>
    <name evidence="13" type="ORF">UV05_C0051G0003</name>
</gene>
<feature type="active site" evidence="11">
    <location>
        <position position="118"/>
    </location>
</feature>
<evidence type="ECO:0000256" key="10">
    <source>
        <dbReference type="NCBIfam" id="TIGR02150"/>
    </source>
</evidence>
<keyword evidence="7" id="KW-0464">Manganese</keyword>
<dbReference type="GO" id="GO:0009240">
    <property type="term" value="P:isopentenyl diphosphate biosynthetic process"/>
    <property type="evidence" value="ECO:0007669"/>
    <property type="project" value="TreeGrafter"/>
</dbReference>
<dbReference type="InterPro" id="IPR056375">
    <property type="entry name" value="Idi_bact"/>
</dbReference>
<keyword evidence="6" id="KW-0460">Magnesium</keyword>
<evidence type="ECO:0000259" key="12">
    <source>
        <dbReference type="PROSITE" id="PS51462"/>
    </source>
</evidence>
<name>A0A0G1B655_9BACT</name>
<dbReference type="SUPFAM" id="SSF55811">
    <property type="entry name" value="Nudix"/>
    <property type="match status" value="1"/>
</dbReference>
<dbReference type="GO" id="GO:0005737">
    <property type="term" value="C:cytoplasm"/>
    <property type="evidence" value="ECO:0007669"/>
    <property type="project" value="TreeGrafter"/>
</dbReference>
<feature type="domain" description="Nudix hydrolase" evidence="12">
    <location>
        <begin position="33"/>
        <end position="166"/>
    </location>
</feature>
<dbReference type="PROSITE" id="PS51462">
    <property type="entry name" value="NUDIX"/>
    <property type="match status" value="1"/>
</dbReference>
<evidence type="ECO:0000256" key="7">
    <source>
        <dbReference type="ARBA" id="ARBA00023211"/>
    </source>
</evidence>
<dbReference type="GO" id="GO:0046872">
    <property type="term" value="F:metal ion binding"/>
    <property type="evidence" value="ECO:0007669"/>
    <property type="project" value="UniProtKB-KW"/>
</dbReference>
<dbReference type="UniPathway" id="UPA00059">
    <property type="reaction ID" value="UER00104"/>
</dbReference>
<keyword evidence="9 13" id="KW-0413">Isomerase</keyword>
<dbReference type="EC" id="5.3.3.2" evidence="3 10"/>
<proteinExistence type="inferred from homology"/>
<keyword evidence="5" id="KW-0479">Metal-binding</keyword>
<dbReference type="NCBIfam" id="TIGR02150">
    <property type="entry name" value="IPP_isom_1"/>
    <property type="match status" value="1"/>
</dbReference>
<dbReference type="HAMAP" id="MF_00202">
    <property type="entry name" value="Idi"/>
    <property type="match status" value="1"/>
</dbReference>
<comment type="pathway">
    <text evidence="1">Isoprenoid biosynthesis; dimethylallyl diphosphate biosynthesis; dimethylallyl diphosphate from isopentenyl diphosphate: step 1/1.</text>
</comment>
<reference evidence="13 14" key="1">
    <citation type="journal article" date="2015" name="Nature">
        <title>rRNA introns, odd ribosomes, and small enigmatic genomes across a large radiation of phyla.</title>
        <authorList>
            <person name="Brown C.T."/>
            <person name="Hug L.A."/>
            <person name="Thomas B.C."/>
            <person name="Sharon I."/>
            <person name="Castelle C.J."/>
            <person name="Singh A."/>
            <person name="Wilkins M.J."/>
            <person name="Williams K.H."/>
            <person name="Banfield J.F."/>
        </authorList>
    </citation>
    <scope>NUCLEOTIDE SEQUENCE [LARGE SCALE GENOMIC DNA]</scope>
</reference>
<dbReference type="InterPro" id="IPR015797">
    <property type="entry name" value="NUDIX_hydrolase-like_dom_sf"/>
</dbReference>
<evidence type="ECO:0000256" key="11">
    <source>
        <dbReference type="PIRSR" id="PIRSR018427-1"/>
    </source>
</evidence>
<dbReference type="InterPro" id="IPR000086">
    <property type="entry name" value="NUDIX_hydrolase_dom"/>
</dbReference>
<evidence type="ECO:0000256" key="2">
    <source>
        <dbReference type="ARBA" id="ARBA00007579"/>
    </source>
</evidence>
<dbReference type="Gene3D" id="3.90.79.10">
    <property type="entry name" value="Nucleoside Triphosphate Pyrophosphohydrolase"/>
    <property type="match status" value="1"/>
</dbReference>
<evidence type="ECO:0000256" key="3">
    <source>
        <dbReference type="ARBA" id="ARBA00012057"/>
    </source>
</evidence>
<evidence type="ECO:0000256" key="9">
    <source>
        <dbReference type="ARBA" id="ARBA00023235"/>
    </source>
</evidence>
<dbReference type="GO" id="GO:0050992">
    <property type="term" value="P:dimethylallyl diphosphate biosynthetic process"/>
    <property type="evidence" value="ECO:0007669"/>
    <property type="project" value="UniProtKB-UniPathway"/>
</dbReference>
<dbReference type="NCBIfam" id="NF002995">
    <property type="entry name" value="PRK03759.1"/>
    <property type="match status" value="1"/>
</dbReference>
<dbReference type="Pfam" id="PF00293">
    <property type="entry name" value="NUDIX"/>
    <property type="match status" value="1"/>
</dbReference>
<organism evidence="13 14">
    <name type="scientific">candidate division CPR1 bacterium GW2011_GWA2_42_17</name>
    <dbReference type="NCBI Taxonomy" id="1618341"/>
    <lineage>
        <taxon>Bacteria</taxon>
        <taxon>candidate division CPR1</taxon>
    </lineage>
</organism>
<evidence type="ECO:0000256" key="4">
    <source>
        <dbReference type="ARBA" id="ARBA00022490"/>
    </source>
</evidence>
<dbReference type="InterPro" id="IPR011876">
    <property type="entry name" value="IsopentenylPP_isomerase_typ1"/>
</dbReference>
<keyword evidence="4" id="KW-0963">Cytoplasm</keyword>
<comment type="similarity">
    <text evidence="2">Belongs to the IPP isomerase type 1 family.</text>
</comment>
<dbReference type="CDD" id="cd02885">
    <property type="entry name" value="NUDIX_IPP_Isomerase"/>
    <property type="match status" value="1"/>
</dbReference>
<evidence type="ECO:0000256" key="8">
    <source>
        <dbReference type="ARBA" id="ARBA00023229"/>
    </source>
</evidence>
<dbReference type="PANTHER" id="PTHR10885">
    <property type="entry name" value="ISOPENTENYL-DIPHOSPHATE DELTA-ISOMERASE"/>
    <property type="match status" value="1"/>
</dbReference>
<protein>
    <recommendedName>
        <fullName evidence="3 10">Isopentenyl-diphosphate delta-isomerase</fullName>
        <ecNumber evidence="3 10">5.3.3.2</ecNumber>
    </recommendedName>
</protein>
<dbReference type="GO" id="GO:0004452">
    <property type="term" value="F:isopentenyl-diphosphate delta-isomerase activity"/>
    <property type="evidence" value="ECO:0007669"/>
    <property type="project" value="UniProtKB-UniRule"/>
</dbReference>
<dbReference type="PIRSF" id="PIRSF018427">
    <property type="entry name" value="Isopntndiph_ism"/>
    <property type="match status" value="1"/>
</dbReference>
<dbReference type="PATRIC" id="fig|1618341.3.peg.677"/>
<dbReference type="AlphaFoldDB" id="A0A0G1B655"/>
<evidence type="ECO:0000256" key="1">
    <source>
        <dbReference type="ARBA" id="ARBA00004826"/>
    </source>
</evidence>
<evidence type="ECO:0000313" key="13">
    <source>
        <dbReference type="EMBL" id="KKS41826.1"/>
    </source>
</evidence>
<evidence type="ECO:0000256" key="5">
    <source>
        <dbReference type="ARBA" id="ARBA00022723"/>
    </source>
</evidence>
<dbReference type="PANTHER" id="PTHR10885:SF0">
    <property type="entry name" value="ISOPENTENYL-DIPHOSPHATE DELTA-ISOMERASE"/>
    <property type="match status" value="1"/>
</dbReference>
<dbReference type="Proteomes" id="UP000034875">
    <property type="component" value="Unassembled WGS sequence"/>
</dbReference>
<comment type="caution">
    <text evidence="13">The sequence shown here is derived from an EMBL/GenBank/DDBJ whole genome shotgun (WGS) entry which is preliminary data.</text>
</comment>